<dbReference type="SUPFAM" id="SSF51905">
    <property type="entry name" value="FAD/NAD(P)-binding domain"/>
    <property type="match status" value="1"/>
</dbReference>
<evidence type="ECO:0000256" key="3">
    <source>
        <dbReference type="ARBA" id="ARBA00023002"/>
    </source>
</evidence>
<reference evidence="10 11" key="1">
    <citation type="submission" date="2016-06" db="EMBL/GenBank/DDBJ databases">
        <authorList>
            <person name="Kjaerup R.B."/>
            <person name="Dalgaard T.S."/>
            <person name="Juul-Madsen H.R."/>
        </authorList>
    </citation>
    <scope>NUCLEOTIDE SEQUENCE [LARGE SCALE GENOMIC DNA]</scope>
    <source>
        <strain evidence="10 11">DSM 43904</strain>
    </source>
</reference>
<evidence type="ECO:0000313" key="10">
    <source>
        <dbReference type="EMBL" id="SCG79237.1"/>
    </source>
</evidence>
<comment type="catalytic activity">
    <reaction evidence="6 7">
        <text>[thioredoxin]-dithiol + NADP(+) = [thioredoxin]-disulfide + NADPH + H(+)</text>
        <dbReference type="Rhea" id="RHEA:20345"/>
        <dbReference type="Rhea" id="RHEA-COMP:10698"/>
        <dbReference type="Rhea" id="RHEA-COMP:10700"/>
        <dbReference type="ChEBI" id="CHEBI:15378"/>
        <dbReference type="ChEBI" id="CHEBI:29950"/>
        <dbReference type="ChEBI" id="CHEBI:50058"/>
        <dbReference type="ChEBI" id="CHEBI:57783"/>
        <dbReference type="ChEBI" id="CHEBI:58349"/>
        <dbReference type="EC" id="1.8.1.9"/>
    </reaction>
</comment>
<dbReference type="Proteomes" id="UP000198217">
    <property type="component" value="Chromosome I"/>
</dbReference>
<dbReference type="InterPro" id="IPR008255">
    <property type="entry name" value="Pyr_nucl-diS_OxRdtase_2_AS"/>
</dbReference>
<evidence type="ECO:0000256" key="7">
    <source>
        <dbReference type="RuleBase" id="RU003880"/>
    </source>
</evidence>
<keyword evidence="3 7" id="KW-0560">Oxidoreductase</keyword>
<comment type="similarity">
    <text evidence="7">Belongs to the class-II pyridine nucleotide-disulfide oxidoreductase family.</text>
</comment>
<accession>A0A1C5K8Z5</accession>
<dbReference type="NCBIfam" id="TIGR01292">
    <property type="entry name" value="TRX_reduct"/>
    <property type="match status" value="1"/>
</dbReference>
<proteinExistence type="inferred from homology"/>
<dbReference type="Gene3D" id="3.50.50.60">
    <property type="entry name" value="FAD/NAD(P)-binding domain"/>
    <property type="match status" value="2"/>
</dbReference>
<evidence type="ECO:0000256" key="2">
    <source>
        <dbReference type="ARBA" id="ARBA00022827"/>
    </source>
</evidence>
<sequence>MTFWKSAAGTPEASALGSASVRVPMANTHNRETAVDEVRNLIIIGSGPAGYTAAVYAARANLKPLVIEGVQSGGALMTTTEVENFPGFADGILGPELMDNMRKQAERFGAEFLTDDVTRVELVDTGDVGSGATSTVWVGETAYRARAVILATGSAWRPLGVPGEQEYLGHGVSSCATCDGFFFRNQNIVVVGGGDSAMEEASFLTRFADSVTIIHRRDSFRASKIMADRAMSNEKIKVEWNTVVEEILGADGKVSGVRLRNVHTGETKVLDVTGVFVAIGHDPRSELFRGQVELDAEGYVKVEAPSTRTSVPGVFAAGDLVDHTYRQAITAAGTGCAAALDAERFIATLQG</sequence>
<dbReference type="InterPro" id="IPR005982">
    <property type="entry name" value="Thioredox_Rdtase"/>
</dbReference>
<comment type="cofactor">
    <cofactor evidence="8">
        <name>FAD</name>
        <dbReference type="ChEBI" id="CHEBI:57692"/>
    </cofactor>
    <text evidence="8">Binds 1 FAD per subunit.</text>
</comment>
<evidence type="ECO:0000259" key="9">
    <source>
        <dbReference type="Pfam" id="PF07992"/>
    </source>
</evidence>
<dbReference type="EC" id="1.8.1.9" evidence="7"/>
<keyword evidence="1 7" id="KW-0285">Flavoprotein</keyword>
<evidence type="ECO:0000256" key="6">
    <source>
        <dbReference type="ARBA" id="ARBA00048132"/>
    </source>
</evidence>
<evidence type="ECO:0000256" key="5">
    <source>
        <dbReference type="ARBA" id="ARBA00023284"/>
    </source>
</evidence>
<name>A0A1C5K8Z5_9ACTN</name>
<dbReference type="GO" id="GO:0005737">
    <property type="term" value="C:cytoplasm"/>
    <property type="evidence" value="ECO:0007669"/>
    <property type="project" value="InterPro"/>
</dbReference>
<dbReference type="InterPro" id="IPR036188">
    <property type="entry name" value="FAD/NAD-bd_sf"/>
</dbReference>
<dbReference type="PANTHER" id="PTHR48105">
    <property type="entry name" value="THIOREDOXIN REDUCTASE 1-RELATED-RELATED"/>
    <property type="match status" value="1"/>
</dbReference>
<keyword evidence="5 7" id="KW-0676">Redox-active center</keyword>
<dbReference type="GO" id="GO:0004791">
    <property type="term" value="F:thioredoxin-disulfide reductase (NADPH) activity"/>
    <property type="evidence" value="ECO:0007669"/>
    <property type="project" value="UniProtKB-UniRule"/>
</dbReference>
<gene>
    <name evidence="10" type="ORF">GA0070609_5829</name>
</gene>
<dbReference type="InterPro" id="IPR023753">
    <property type="entry name" value="FAD/NAD-binding_dom"/>
</dbReference>
<keyword evidence="8" id="KW-0521">NADP</keyword>
<evidence type="ECO:0000256" key="8">
    <source>
        <dbReference type="RuleBase" id="RU003881"/>
    </source>
</evidence>
<dbReference type="PRINTS" id="PR00469">
    <property type="entry name" value="PNDRDTASEII"/>
</dbReference>
<evidence type="ECO:0000313" key="11">
    <source>
        <dbReference type="Proteomes" id="UP000198217"/>
    </source>
</evidence>
<feature type="domain" description="FAD/NAD(P)-binding" evidence="9">
    <location>
        <begin position="40"/>
        <end position="335"/>
    </location>
</feature>
<dbReference type="PROSITE" id="PS00573">
    <property type="entry name" value="PYRIDINE_REDOX_2"/>
    <property type="match status" value="1"/>
</dbReference>
<organism evidence="10 11">
    <name type="scientific">Micromonospora echinaurantiaca</name>
    <dbReference type="NCBI Taxonomy" id="47857"/>
    <lineage>
        <taxon>Bacteria</taxon>
        <taxon>Bacillati</taxon>
        <taxon>Actinomycetota</taxon>
        <taxon>Actinomycetes</taxon>
        <taxon>Micromonosporales</taxon>
        <taxon>Micromonosporaceae</taxon>
        <taxon>Micromonospora</taxon>
    </lineage>
</organism>
<keyword evidence="4" id="KW-1015">Disulfide bond</keyword>
<dbReference type="InterPro" id="IPR050097">
    <property type="entry name" value="Ferredoxin-NADP_redctase_2"/>
</dbReference>
<evidence type="ECO:0000256" key="4">
    <source>
        <dbReference type="ARBA" id="ARBA00023157"/>
    </source>
</evidence>
<protein>
    <recommendedName>
        <fullName evidence="7">Thioredoxin reductase</fullName>
        <ecNumber evidence="7">1.8.1.9</ecNumber>
    </recommendedName>
</protein>
<dbReference type="Pfam" id="PF07992">
    <property type="entry name" value="Pyr_redox_2"/>
    <property type="match status" value="1"/>
</dbReference>
<keyword evidence="11" id="KW-1185">Reference proteome</keyword>
<dbReference type="AlphaFoldDB" id="A0A1C5K8Z5"/>
<evidence type="ECO:0000256" key="1">
    <source>
        <dbReference type="ARBA" id="ARBA00022630"/>
    </source>
</evidence>
<keyword evidence="2 7" id="KW-0274">FAD</keyword>
<dbReference type="PRINTS" id="PR00368">
    <property type="entry name" value="FADPNR"/>
</dbReference>
<comment type="subunit">
    <text evidence="7">Homodimer.</text>
</comment>
<dbReference type="GO" id="GO:0019430">
    <property type="term" value="P:removal of superoxide radicals"/>
    <property type="evidence" value="ECO:0007669"/>
    <property type="project" value="UniProtKB-UniRule"/>
</dbReference>
<dbReference type="EMBL" id="LT607750">
    <property type="protein sequence ID" value="SCG79237.1"/>
    <property type="molecule type" value="Genomic_DNA"/>
</dbReference>